<dbReference type="Proteomes" id="UP001642483">
    <property type="component" value="Unassembled WGS sequence"/>
</dbReference>
<keyword evidence="2" id="KW-0472">Membrane</keyword>
<keyword evidence="2" id="KW-0812">Transmembrane</keyword>
<name>A0ABP0GZB7_CLALP</name>
<keyword evidence="4" id="KW-1185">Reference proteome</keyword>
<gene>
    <name evidence="3" type="ORF">CVLEPA_LOCUS28852</name>
</gene>
<accession>A0ABP0GZB7</accession>
<evidence type="ECO:0000256" key="2">
    <source>
        <dbReference type="SAM" id="Phobius"/>
    </source>
</evidence>
<protein>
    <submittedName>
        <fullName evidence="3">Uncharacterized protein</fullName>
    </submittedName>
</protein>
<evidence type="ECO:0000313" key="4">
    <source>
        <dbReference type="Proteomes" id="UP001642483"/>
    </source>
</evidence>
<evidence type="ECO:0000313" key="3">
    <source>
        <dbReference type="EMBL" id="CAK8695595.1"/>
    </source>
</evidence>
<dbReference type="EMBL" id="CAWYQH010000152">
    <property type="protein sequence ID" value="CAK8695595.1"/>
    <property type="molecule type" value="Genomic_DNA"/>
</dbReference>
<reference evidence="3 4" key="1">
    <citation type="submission" date="2024-02" db="EMBL/GenBank/DDBJ databases">
        <authorList>
            <person name="Daric V."/>
            <person name="Darras S."/>
        </authorList>
    </citation>
    <scope>NUCLEOTIDE SEQUENCE [LARGE SCALE GENOMIC DNA]</scope>
</reference>
<proteinExistence type="predicted"/>
<feature type="region of interest" description="Disordered" evidence="1">
    <location>
        <begin position="1"/>
        <end position="23"/>
    </location>
</feature>
<keyword evidence="2" id="KW-1133">Transmembrane helix</keyword>
<comment type="caution">
    <text evidence="3">The sequence shown here is derived from an EMBL/GenBank/DDBJ whole genome shotgun (WGS) entry which is preliminary data.</text>
</comment>
<organism evidence="3 4">
    <name type="scientific">Clavelina lepadiformis</name>
    <name type="common">Light-bulb sea squirt</name>
    <name type="synonym">Ascidia lepadiformis</name>
    <dbReference type="NCBI Taxonomy" id="159417"/>
    <lineage>
        <taxon>Eukaryota</taxon>
        <taxon>Metazoa</taxon>
        <taxon>Chordata</taxon>
        <taxon>Tunicata</taxon>
        <taxon>Ascidiacea</taxon>
        <taxon>Aplousobranchia</taxon>
        <taxon>Clavelinidae</taxon>
        <taxon>Clavelina</taxon>
    </lineage>
</organism>
<sequence>MEVRYDYQIREGSSSSEDDRKEEQQVVDIEDLYEISHGVFYMGFICLLMWSLIQLVYQPTCKENLFENPTTTKAHGDIEDFCDIIV</sequence>
<evidence type="ECO:0000256" key="1">
    <source>
        <dbReference type="SAM" id="MobiDB-lite"/>
    </source>
</evidence>
<feature type="transmembrane region" description="Helical" evidence="2">
    <location>
        <begin position="38"/>
        <end position="57"/>
    </location>
</feature>